<evidence type="ECO:0000259" key="8">
    <source>
        <dbReference type="Pfam" id="PF13087"/>
    </source>
</evidence>
<keyword evidence="5" id="KW-0067">ATP-binding</keyword>
<dbReference type="GO" id="GO:0043139">
    <property type="term" value="F:5'-3' DNA helicase activity"/>
    <property type="evidence" value="ECO:0007669"/>
    <property type="project" value="TreeGrafter"/>
</dbReference>
<evidence type="ECO:0000313" key="10">
    <source>
        <dbReference type="Proteomes" id="UP000433883"/>
    </source>
</evidence>
<dbReference type="Gene3D" id="3.40.50.300">
    <property type="entry name" value="P-loop containing nucleotide triphosphate hydrolases"/>
    <property type="match status" value="2"/>
</dbReference>
<evidence type="ECO:0000259" key="7">
    <source>
        <dbReference type="Pfam" id="PF13086"/>
    </source>
</evidence>
<dbReference type="InterPro" id="IPR050534">
    <property type="entry name" value="Coronavir_polyprotein_1ab"/>
</dbReference>
<organism evidence="9 10">
    <name type="scientific">Venturia inaequalis</name>
    <name type="common">Apple scab fungus</name>
    <dbReference type="NCBI Taxonomy" id="5025"/>
    <lineage>
        <taxon>Eukaryota</taxon>
        <taxon>Fungi</taxon>
        <taxon>Dikarya</taxon>
        <taxon>Ascomycota</taxon>
        <taxon>Pezizomycotina</taxon>
        <taxon>Dothideomycetes</taxon>
        <taxon>Pleosporomycetidae</taxon>
        <taxon>Venturiales</taxon>
        <taxon>Venturiaceae</taxon>
        <taxon>Venturia</taxon>
    </lineage>
</organism>
<feature type="domain" description="DNA2/NAM7 helicase-like C-terminal" evidence="8">
    <location>
        <begin position="987"/>
        <end position="1201"/>
    </location>
</feature>
<feature type="compositionally biased region" description="Basic and acidic residues" evidence="6">
    <location>
        <begin position="1308"/>
        <end position="1323"/>
    </location>
</feature>
<comment type="caution">
    <text evidence="9">The sequence shown here is derived from an EMBL/GenBank/DDBJ whole genome shotgun (WGS) entry which is preliminary data.</text>
</comment>
<dbReference type="EMBL" id="WNWQ01000479">
    <property type="protein sequence ID" value="KAE9967248.1"/>
    <property type="molecule type" value="Genomic_DNA"/>
</dbReference>
<dbReference type="PANTHER" id="PTHR43788">
    <property type="entry name" value="DNA2/NAM7 HELICASE FAMILY MEMBER"/>
    <property type="match status" value="1"/>
</dbReference>
<feature type="region of interest" description="Disordered" evidence="6">
    <location>
        <begin position="1296"/>
        <end position="1349"/>
    </location>
</feature>
<dbReference type="InterPro" id="IPR041677">
    <property type="entry name" value="DNA2/NAM7_AAA_11"/>
</dbReference>
<feature type="compositionally biased region" description="Gly residues" evidence="6">
    <location>
        <begin position="1326"/>
        <end position="1336"/>
    </location>
</feature>
<dbReference type="PANTHER" id="PTHR43788:SF16">
    <property type="entry name" value="HELICASE WITH ZINC FINGER 2"/>
    <property type="match status" value="1"/>
</dbReference>
<dbReference type="GO" id="GO:0016787">
    <property type="term" value="F:hydrolase activity"/>
    <property type="evidence" value="ECO:0007669"/>
    <property type="project" value="UniProtKB-KW"/>
</dbReference>
<keyword evidence="3" id="KW-0378">Hydrolase</keyword>
<evidence type="ECO:0000256" key="2">
    <source>
        <dbReference type="ARBA" id="ARBA00022741"/>
    </source>
</evidence>
<keyword evidence="4" id="KW-0347">Helicase</keyword>
<feature type="compositionally biased region" description="Basic residues" evidence="6">
    <location>
        <begin position="1337"/>
        <end position="1349"/>
    </location>
</feature>
<accession>A0A8H3UDF4</accession>
<evidence type="ECO:0000313" key="9">
    <source>
        <dbReference type="EMBL" id="KAE9967248.1"/>
    </source>
</evidence>
<reference evidence="9 10" key="1">
    <citation type="submission" date="2019-11" db="EMBL/GenBank/DDBJ databases">
        <title>Venturia inaequalis Genome Resource.</title>
        <authorList>
            <person name="Lichtner F.J."/>
        </authorList>
    </citation>
    <scope>NUCLEOTIDE SEQUENCE [LARGE SCALE GENOMIC DNA]</scope>
    <source>
        <strain evidence="9">Bline_iso_100314</strain>
    </source>
</reference>
<evidence type="ECO:0000256" key="1">
    <source>
        <dbReference type="ARBA" id="ARBA00007913"/>
    </source>
</evidence>
<name>A0A8H3UDF4_VENIN</name>
<dbReference type="InterPro" id="IPR041679">
    <property type="entry name" value="DNA2/NAM7-like_C"/>
</dbReference>
<feature type="region of interest" description="Disordered" evidence="6">
    <location>
        <begin position="1216"/>
        <end position="1238"/>
    </location>
</feature>
<evidence type="ECO:0000256" key="3">
    <source>
        <dbReference type="ARBA" id="ARBA00022801"/>
    </source>
</evidence>
<gene>
    <name evidence="9" type="ORF">BLS_006469</name>
</gene>
<dbReference type="Proteomes" id="UP000433883">
    <property type="component" value="Unassembled WGS sequence"/>
</dbReference>
<proteinExistence type="inferred from homology"/>
<protein>
    <recommendedName>
        <fullName evidence="11">DNA2/NAM7 helicase-like C-terminal domain-containing protein</fullName>
    </recommendedName>
</protein>
<dbReference type="Pfam" id="PF13086">
    <property type="entry name" value="AAA_11"/>
    <property type="match status" value="1"/>
</dbReference>
<dbReference type="Pfam" id="PF13087">
    <property type="entry name" value="AAA_12"/>
    <property type="match status" value="1"/>
</dbReference>
<dbReference type="GO" id="GO:0005524">
    <property type="term" value="F:ATP binding"/>
    <property type="evidence" value="ECO:0007669"/>
    <property type="project" value="UniProtKB-KW"/>
</dbReference>
<evidence type="ECO:0000256" key="6">
    <source>
        <dbReference type="SAM" id="MobiDB-lite"/>
    </source>
</evidence>
<comment type="similarity">
    <text evidence="1">Belongs to the DNA2/NAM7 helicase family.</text>
</comment>
<evidence type="ECO:0000256" key="5">
    <source>
        <dbReference type="ARBA" id="ARBA00022840"/>
    </source>
</evidence>
<sequence length="1349" mass="149565">MQSNGFISFGASSANSFGAFNTELDVPGATNTPARVKIEPKTAQAYAAQTRQLKADCENELYTANGILMPDYAKGQENFPQPLVDILADMKTPMFTEYYQGDGIPKSNKEFEWATRWERVMIVPHDLMCDQDSRSFANALGELADNNIRGMWNFQGQWASYTIEVSLRETQPSVNDEGVQVEVPKLAYATIWYCGIQREKEAANLRHFFGPEFKDSLTPPDLSRHPGLHKRWSTNGLIGSEFQLIEKDTARQFRPRITGISDERLKLIWDSAYPEDGARKVLVDEVSPYTKGEVILAYLHHGGSHFTLVNGGCPKSEDTAMKFKTMSYDLANVLSKHGNAWFYRLQLPLGIGLQDRNIDLSGIQAPRNCVTKWSFTYNYSKQCGQLTPVEYQPLRYANGVKPDQATAHFMAKLFATREQAHNRAQIKALEDISRYKLHTKELRSVKNCRGLYLVDINMGEAATAANDAACSEEAMKPPGIDTRVSLTVKTAKGNVFLSGAVCDNHFGVSAYFVARVNTDDRRDCDALDTSKGALAVEVLFVDDPTSTEREIAGVEELAQLERKEGYCSPAYLANTKPSTKNPTKKYALAKKVAYSDSIQKRAFRGNRLLKSSLVFAEKAFEPRNGTLLVVGPPGSGKSVAMLLIGEEHVQTLEEKVAFVAPNNAAAEALLEKYVEFPGIADDSFVIHTYAAYDETDYTRAEHFDKLNKDELAARVAGMGIDGKGKPAEGAMDIDGKEQAANELHDVSMKDIGLAKEPEVEVTTEANGSTTYSAATAADGSTTVVPEMTDEERLSKLNEQVLKEAHDDAIYSMVAQEAGVKGIAKHAYGPKFARYVSEWSTASEHPMHKIAYDFLQNKAKLAKKDDLGLKASQVNMIFRRNGTLKSRLEKHFWSKITVLFCTNNAVGNKDIRHNYFPSTVFQDEAGLAGFGTTSIPLAVWKESMTKLIAIGDPKQFKPVSMAGVKNEAAEIGKMSPFEDNLGHAMKQYQNSDYDVVFMKENYRLHEDMGAFLRDNYYHFLEFEKKTGSYGPLQQTIRLLFAKTFGPAYNGRMRVAIDVSGKQFGTEVSVKSDAMSQSTSSRNVAESQVMLAVVKLMLDFDPSKHTDGAGLPQVSTKDIMLVSPYTGQVWQIKSDLRVAQIPLWQLMKLSSTGKLQGTEGPIVILSLVKSDPNNDSQIGFIHQAEQICVELSRASEFLVIIGNFTGFSRAWEKKAWHKDVNTDDNKSKKDKSPQVIKGKRTPKKEWDNLIKDLYLDCKDIIAYSDFCGAVLAPNPKVPHQPTFFESIRPKFRSIGEPIPVDQSAVGKGDAFAERVDKKRKDEVKGGKKGQGSGSSRGGKSGRGKRQKTGTT</sequence>
<keyword evidence="2" id="KW-0547">Nucleotide-binding</keyword>
<dbReference type="SUPFAM" id="SSF52540">
    <property type="entry name" value="P-loop containing nucleoside triphosphate hydrolases"/>
    <property type="match status" value="1"/>
</dbReference>
<evidence type="ECO:0008006" key="11">
    <source>
        <dbReference type="Google" id="ProtNLM"/>
    </source>
</evidence>
<feature type="domain" description="DNA2/NAM7 helicase helicase" evidence="7">
    <location>
        <begin position="623"/>
        <end position="959"/>
    </location>
</feature>
<evidence type="ECO:0000256" key="4">
    <source>
        <dbReference type="ARBA" id="ARBA00022806"/>
    </source>
</evidence>
<feature type="compositionally biased region" description="Basic and acidic residues" evidence="6">
    <location>
        <begin position="1216"/>
        <end position="1230"/>
    </location>
</feature>
<dbReference type="InterPro" id="IPR027417">
    <property type="entry name" value="P-loop_NTPase"/>
</dbReference>